<name>A0ABQ3Y1I4_9ACTN</name>
<reference evidence="2 3" key="1">
    <citation type="submission" date="2021-01" db="EMBL/GenBank/DDBJ databases">
        <title>Whole genome shotgun sequence of Actinoplanes deccanensis NBRC 13994.</title>
        <authorList>
            <person name="Komaki H."/>
            <person name="Tamura T."/>
        </authorList>
    </citation>
    <scope>NUCLEOTIDE SEQUENCE [LARGE SCALE GENOMIC DNA]</scope>
    <source>
        <strain evidence="2 3">NBRC 13994</strain>
    </source>
</reference>
<proteinExistence type="predicted"/>
<dbReference type="EMBL" id="BOMI01000043">
    <property type="protein sequence ID" value="GID73869.1"/>
    <property type="molecule type" value="Genomic_DNA"/>
</dbReference>
<evidence type="ECO:0000313" key="3">
    <source>
        <dbReference type="Proteomes" id="UP000609879"/>
    </source>
</evidence>
<dbReference type="InterPro" id="IPR018891">
    <property type="entry name" value="AIPR_C"/>
</dbReference>
<protein>
    <recommendedName>
        <fullName evidence="1">Abortive phage infection protein C-terminal domain-containing protein</fullName>
    </recommendedName>
</protein>
<organism evidence="2 3">
    <name type="scientific">Paractinoplanes deccanensis</name>
    <dbReference type="NCBI Taxonomy" id="113561"/>
    <lineage>
        <taxon>Bacteria</taxon>
        <taxon>Bacillati</taxon>
        <taxon>Actinomycetota</taxon>
        <taxon>Actinomycetes</taxon>
        <taxon>Micromonosporales</taxon>
        <taxon>Micromonosporaceae</taxon>
        <taxon>Paractinoplanes</taxon>
    </lineage>
</organism>
<evidence type="ECO:0000259" key="1">
    <source>
        <dbReference type="Pfam" id="PF10592"/>
    </source>
</evidence>
<feature type="domain" description="Abortive phage infection protein C-terminal" evidence="1">
    <location>
        <begin position="245"/>
        <end position="472"/>
    </location>
</feature>
<dbReference type="Proteomes" id="UP000609879">
    <property type="component" value="Unassembled WGS sequence"/>
</dbReference>
<gene>
    <name evidence="2" type="ORF">Ade02nite_25100</name>
</gene>
<evidence type="ECO:0000313" key="2">
    <source>
        <dbReference type="EMBL" id="GID73869.1"/>
    </source>
</evidence>
<accession>A0ABQ3Y1I4</accession>
<keyword evidence="3" id="KW-1185">Reference proteome</keyword>
<comment type="caution">
    <text evidence="2">The sequence shown here is derived from an EMBL/GenBank/DDBJ whole genome shotgun (WGS) entry which is preliminary data.</text>
</comment>
<dbReference type="Pfam" id="PF10592">
    <property type="entry name" value="AIPR"/>
    <property type="match status" value="1"/>
</dbReference>
<dbReference type="RefSeq" id="WP_203761785.1">
    <property type="nucleotide sequence ID" value="NZ_BAAABO010000054.1"/>
</dbReference>
<sequence length="703" mass="77730">MSVVQVRFVQKAIDERFSDVIDLSDKQGLPEAKRREHFLTRGLAALARQIEQPCTNLVAAESVFDGADDKGIDAISVDRTLGTPRIRLYQAKWSDRAKAGFGEAEVHKLIEGLELILDLEFSAFNRRFQRHVPDLDAAFDDPNGTPKITLVLALVRVEALSAGVRSLLEKKIAQFNQVEEMVDYEILDLKDFHRAILGDTAAPKINIPLRLEGFGQEVHPYKALYGTVTVPDIASLYSKYRRGLFARNIRGSLDATDVNVKIRNTLLTEAQHFWYFSNGITMLCQSIKPAGKAVLGGVGDFQLSGVSVVNGAQTVSAIHKAYEADPSAAERGRVLVRLISLEDCPPGFGDKVTTNTNTQNPVEERDFKSLDKAQIFLRDCFATALSLSYVVKRGEPIPDPEHGTSITEVAEALAATHADAVYAATAKRELADIWRDDVYKELFDEEPDVVVVWRKVQLLRAVRSKLAEMREGLVGRAAAMASYGDLLVTHVVYSQLDTDSVGDPDADWSGQTSKVPHIAELSFDWSLYAIDAEYGASSHIIAAVRNSERIQRVVKAAIRGIQSGTKPAKLRTDYRVTGVDDRGGRQVDAVKTLVALNRIPDGTVLEFRPATRAERRDMATWLSEDEKRSTATWSNDARSPLIWHFDGQRYSPSGLVRKMRKLASGKEIAVAGTLHWHIPSEGSLRDLADNARVERGLAVGDED</sequence>